<dbReference type="GO" id="GO:0009927">
    <property type="term" value="F:histidine phosphotransfer kinase activity"/>
    <property type="evidence" value="ECO:0007669"/>
    <property type="project" value="TreeGrafter"/>
</dbReference>
<keyword evidence="4" id="KW-0808">Transferase</keyword>
<feature type="transmembrane region" description="Helical" evidence="7">
    <location>
        <begin position="85"/>
        <end position="103"/>
    </location>
</feature>
<organism evidence="8 9">
    <name type="scientific">Roseateles depolymerans</name>
    <dbReference type="NCBI Taxonomy" id="76731"/>
    <lineage>
        <taxon>Bacteria</taxon>
        <taxon>Pseudomonadati</taxon>
        <taxon>Pseudomonadota</taxon>
        <taxon>Betaproteobacteria</taxon>
        <taxon>Burkholderiales</taxon>
        <taxon>Sphaerotilaceae</taxon>
        <taxon>Roseateles</taxon>
    </lineage>
</organism>
<dbReference type="SMART" id="SM00387">
    <property type="entry name" value="HATPase_c"/>
    <property type="match status" value="1"/>
</dbReference>
<feature type="transmembrane region" description="Helical" evidence="7">
    <location>
        <begin position="109"/>
        <end position="130"/>
    </location>
</feature>
<dbReference type="InterPro" id="IPR003594">
    <property type="entry name" value="HATPase_dom"/>
</dbReference>
<dbReference type="InterPro" id="IPR011006">
    <property type="entry name" value="CheY-like_superfamily"/>
</dbReference>
<keyword evidence="9" id="KW-1185">Reference proteome</keyword>
<keyword evidence="3" id="KW-0597">Phosphoprotein</keyword>
<reference evidence="8 9" key="1">
    <citation type="submission" date="2015-12" db="EMBL/GenBank/DDBJ databases">
        <title>Complete genome of Roseateles depolymerans KCTC 42856.</title>
        <authorList>
            <person name="Kim K.M."/>
        </authorList>
    </citation>
    <scope>NUCLEOTIDE SEQUENCE [LARGE SCALE GENOMIC DNA]</scope>
    <source>
        <strain evidence="8 9">KCTC 42856</strain>
    </source>
</reference>
<evidence type="ECO:0000313" key="9">
    <source>
        <dbReference type="Proteomes" id="UP000060699"/>
    </source>
</evidence>
<evidence type="ECO:0000313" key="8">
    <source>
        <dbReference type="EMBL" id="ALV04690.1"/>
    </source>
</evidence>
<proteinExistence type="predicted"/>
<gene>
    <name evidence="8" type="ORF">RD2015_185</name>
</gene>
<feature type="transmembrane region" description="Helical" evidence="7">
    <location>
        <begin position="45"/>
        <end position="65"/>
    </location>
</feature>
<evidence type="ECO:0000256" key="7">
    <source>
        <dbReference type="SAM" id="Phobius"/>
    </source>
</evidence>
<keyword evidence="5 8" id="KW-0418">Kinase</keyword>
<dbReference type="InterPro" id="IPR003661">
    <property type="entry name" value="HisK_dim/P_dom"/>
</dbReference>
<sequence>MTAPSSRADLLPLIGQRASAEIAALVIPPVVLAAVPAHASRQWAWLWAGCYLLAAVLLITARRLFRRDHAQMSAQAFQTRWSRRMEVFALGFGLLWGALPWLSVPTHSFEYALLLYLMLAGTTASTVSYAAADLRVFLCYLLPAWALAVLGVPLAFPSHWHTVLPLCLLYPWLVWRHARTSHGFLKEQSQLKLRSEALASAHREARDAAAAASREKSLFLATASHDLRQPLYALTLTAQAAVQRNRDPALSPLLLDISQAASHVSDLLNALLDVSALDSRNEQLPLQALALTPLLCELHERFQPEATARGLDWRLRGPDTPAFVMADPILLRRALSNLLHNALRYTPRGGVLLAVRPRAAGWAIEVWDTGVGMAEQEQQRLFAAFERADDASRHSSEGHGLGLSVVRDCVHRLGATIEWRSRIDVGSRFRITLAAAPDTPPPVRRSDAPVLAAPAPLRGQVLVVEDDPGVTQGLRHLMQDWGLDSRFAADAVQAYRALADGFEPVVVMSDLRLRGDVSGYDLLQALLVRHPQARGLIVTGELDHPDLARADEDGFLVLRKPVAPEALHRVLSGLLGYTPLRPPLQPALTPDPDAHAAPRTPPAPPVAEARAPRPA</sequence>
<evidence type="ECO:0000256" key="1">
    <source>
        <dbReference type="ARBA" id="ARBA00000085"/>
    </source>
</evidence>
<dbReference type="OrthoDB" id="6114847at2"/>
<dbReference type="EC" id="2.7.13.3" evidence="2"/>
<evidence type="ECO:0000256" key="4">
    <source>
        <dbReference type="ARBA" id="ARBA00022679"/>
    </source>
</evidence>
<dbReference type="SMART" id="SM00448">
    <property type="entry name" value="REC"/>
    <property type="match status" value="1"/>
</dbReference>
<dbReference type="Pfam" id="PF00072">
    <property type="entry name" value="Response_reg"/>
    <property type="match status" value="1"/>
</dbReference>
<name>A0A0U3LDZ5_9BURK</name>
<evidence type="ECO:0000256" key="2">
    <source>
        <dbReference type="ARBA" id="ARBA00012438"/>
    </source>
</evidence>
<dbReference type="Gene3D" id="3.40.50.2300">
    <property type="match status" value="1"/>
</dbReference>
<dbReference type="Pfam" id="PF02518">
    <property type="entry name" value="HATPase_c"/>
    <property type="match status" value="1"/>
</dbReference>
<evidence type="ECO:0000256" key="6">
    <source>
        <dbReference type="SAM" id="MobiDB-lite"/>
    </source>
</evidence>
<dbReference type="AlphaFoldDB" id="A0A0U3LDZ5"/>
<keyword evidence="7" id="KW-0472">Membrane</keyword>
<dbReference type="GO" id="GO:0005886">
    <property type="term" value="C:plasma membrane"/>
    <property type="evidence" value="ECO:0007669"/>
    <property type="project" value="TreeGrafter"/>
</dbReference>
<dbReference type="SMART" id="SM00388">
    <property type="entry name" value="HisKA"/>
    <property type="match status" value="1"/>
</dbReference>
<comment type="catalytic activity">
    <reaction evidence="1">
        <text>ATP + protein L-histidine = ADP + protein N-phospho-L-histidine.</text>
        <dbReference type="EC" id="2.7.13.3"/>
    </reaction>
</comment>
<keyword evidence="7" id="KW-1133">Transmembrane helix</keyword>
<dbReference type="STRING" id="76731.RD2015_185"/>
<dbReference type="RefSeq" id="WP_058933287.1">
    <property type="nucleotide sequence ID" value="NZ_CP013729.1"/>
</dbReference>
<dbReference type="KEGG" id="rdp:RD2015_185"/>
<dbReference type="PANTHER" id="PTHR43047:SF9">
    <property type="entry name" value="HISTIDINE KINASE"/>
    <property type="match status" value="1"/>
</dbReference>
<dbReference type="Gene3D" id="3.30.565.10">
    <property type="entry name" value="Histidine kinase-like ATPase, C-terminal domain"/>
    <property type="match status" value="1"/>
</dbReference>
<dbReference type="CDD" id="cd00156">
    <property type="entry name" value="REC"/>
    <property type="match status" value="1"/>
</dbReference>
<dbReference type="Pfam" id="PF00512">
    <property type="entry name" value="HisKA"/>
    <property type="match status" value="1"/>
</dbReference>
<dbReference type="SUPFAM" id="SSF52172">
    <property type="entry name" value="CheY-like"/>
    <property type="match status" value="1"/>
</dbReference>
<dbReference type="InterPro" id="IPR005467">
    <property type="entry name" value="His_kinase_dom"/>
</dbReference>
<protein>
    <recommendedName>
        <fullName evidence="2">histidine kinase</fullName>
        <ecNumber evidence="2">2.7.13.3</ecNumber>
    </recommendedName>
</protein>
<dbReference type="InterPro" id="IPR004358">
    <property type="entry name" value="Sig_transdc_His_kin-like_C"/>
</dbReference>
<dbReference type="InterPro" id="IPR036097">
    <property type="entry name" value="HisK_dim/P_sf"/>
</dbReference>
<feature type="transmembrane region" description="Helical" evidence="7">
    <location>
        <begin position="137"/>
        <end position="156"/>
    </location>
</feature>
<dbReference type="PROSITE" id="PS50110">
    <property type="entry name" value="RESPONSE_REGULATORY"/>
    <property type="match status" value="1"/>
</dbReference>
<dbReference type="EMBL" id="CP013729">
    <property type="protein sequence ID" value="ALV04690.1"/>
    <property type="molecule type" value="Genomic_DNA"/>
</dbReference>
<evidence type="ECO:0000256" key="5">
    <source>
        <dbReference type="ARBA" id="ARBA00022777"/>
    </source>
</evidence>
<dbReference type="CDD" id="cd00082">
    <property type="entry name" value="HisKA"/>
    <property type="match status" value="1"/>
</dbReference>
<dbReference type="PRINTS" id="PR00344">
    <property type="entry name" value="BCTRLSENSOR"/>
</dbReference>
<feature type="region of interest" description="Disordered" evidence="6">
    <location>
        <begin position="582"/>
        <end position="615"/>
    </location>
</feature>
<dbReference type="SUPFAM" id="SSF47384">
    <property type="entry name" value="Homodimeric domain of signal transducing histidine kinase"/>
    <property type="match status" value="1"/>
</dbReference>
<dbReference type="Proteomes" id="UP000060699">
    <property type="component" value="Chromosome"/>
</dbReference>
<dbReference type="PROSITE" id="PS50109">
    <property type="entry name" value="HIS_KIN"/>
    <property type="match status" value="1"/>
</dbReference>
<accession>A0A0U3LDZ5</accession>
<dbReference type="PANTHER" id="PTHR43047">
    <property type="entry name" value="TWO-COMPONENT HISTIDINE PROTEIN KINASE"/>
    <property type="match status" value="1"/>
</dbReference>
<keyword evidence="7" id="KW-0812">Transmembrane</keyword>
<dbReference type="InterPro" id="IPR036890">
    <property type="entry name" value="HATPase_C_sf"/>
</dbReference>
<evidence type="ECO:0000256" key="3">
    <source>
        <dbReference type="ARBA" id="ARBA00022553"/>
    </source>
</evidence>
<dbReference type="InterPro" id="IPR001789">
    <property type="entry name" value="Sig_transdc_resp-reg_receiver"/>
</dbReference>
<dbReference type="GO" id="GO:0000155">
    <property type="term" value="F:phosphorelay sensor kinase activity"/>
    <property type="evidence" value="ECO:0007669"/>
    <property type="project" value="InterPro"/>
</dbReference>
<dbReference type="Gene3D" id="1.10.287.130">
    <property type="match status" value="1"/>
</dbReference>
<dbReference type="SUPFAM" id="SSF55874">
    <property type="entry name" value="ATPase domain of HSP90 chaperone/DNA topoisomerase II/histidine kinase"/>
    <property type="match status" value="1"/>
</dbReference>